<sequence>MSASPSLTHQAINGAAGDAQDQAQDHVNGRYDDSELLRSPEATSHGLNVEPDRDHDRQQREEVQVEQELLGKANTGANSRPKMAPRLSSTATTPITRTVAIIKTHALTHRFDIEKRIQEASFEIVKERQMEFDTETDPETLYELFGDDADSLAE</sequence>
<dbReference type="Proteomes" id="UP001148786">
    <property type="component" value="Unassembled WGS sequence"/>
</dbReference>
<dbReference type="EMBL" id="JANKHO010003518">
    <property type="protein sequence ID" value="KAJ3482960.1"/>
    <property type="molecule type" value="Genomic_DNA"/>
</dbReference>
<comment type="caution">
    <text evidence="2">The sequence shown here is derived from an EMBL/GenBank/DDBJ whole genome shotgun (WGS) entry which is preliminary data.</text>
</comment>
<organism evidence="2 3">
    <name type="scientific">Agrocybe chaxingu</name>
    <dbReference type="NCBI Taxonomy" id="84603"/>
    <lineage>
        <taxon>Eukaryota</taxon>
        <taxon>Fungi</taxon>
        <taxon>Dikarya</taxon>
        <taxon>Basidiomycota</taxon>
        <taxon>Agaricomycotina</taxon>
        <taxon>Agaricomycetes</taxon>
        <taxon>Agaricomycetidae</taxon>
        <taxon>Agaricales</taxon>
        <taxon>Agaricineae</taxon>
        <taxon>Strophariaceae</taxon>
        <taxon>Agrocybe</taxon>
    </lineage>
</organism>
<reference evidence="2" key="1">
    <citation type="submission" date="2022-07" db="EMBL/GenBank/DDBJ databases">
        <title>Genome Sequence of Agrocybe chaxingu.</title>
        <authorList>
            <person name="Buettner E."/>
        </authorList>
    </citation>
    <scope>NUCLEOTIDE SEQUENCE</scope>
    <source>
        <strain evidence="2">MP-N11</strain>
    </source>
</reference>
<accession>A0A9W8JV25</accession>
<dbReference type="InterPro" id="IPR036850">
    <property type="entry name" value="NDK-like_dom_sf"/>
</dbReference>
<dbReference type="AlphaFoldDB" id="A0A9W8JV25"/>
<feature type="compositionally biased region" description="Basic and acidic residues" evidence="1">
    <location>
        <begin position="50"/>
        <end position="63"/>
    </location>
</feature>
<protein>
    <submittedName>
        <fullName evidence="2">Uncharacterized protein</fullName>
    </submittedName>
</protein>
<name>A0A9W8JV25_9AGAR</name>
<feature type="compositionally biased region" description="Polar residues" evidence="1">
    <location>
        <begin position="1"/>
        <end position="11"/>
    </location>
</feature>
<evidence type="ECO:0000313" key="2">
    <source>
        <dbReference type="EMBL" id="KAJ3482960.1"/>
    </source>
</evidence>
<proteinExistence type="predicted"/>
<gene>
    <name evidence="2" type="ORF">NLJ89_g12105</name>
</gene>
<evidence type="ECO:0000313" key="3">
    <source>
        <dbReference type="Proteomes" id="UP001148786"/>
    </source>
</evidence>
<feature type="region of interest" description="Disordered" evidence="1">
    <location>
        <begin position="1"/>
        <end position="91"/>
    </location>
</feature>
<dbReference type="OrthoDB" id="2162449at2759"/>
<keyword evidence="3" id="KW-1185">Reference proteome</keyword>
<feature type="compositionally biased region" description="Basic and acidic residues" evidence="1">
    <location>
        <begin position="23"/>
        <end position="38"/>
    </location>
</feature>
<dbReference type="SUPFAM" id="SSF54919">
    <property type="entry name" value="Nucleoside diphosphate kinase, NDK"/>
    <property type="match status" value="1"/>
</dbReference>
<evidence type="ECO:0000256" key="1">
    <source>
        <dbReference type="SAM" id="MobiDB-lite"/>
    </source>
</evidence>